<sequence>MSEPIRFFEDLDPAARQRLLRRLEKAGPDGLVPVENLLIRQHLRPGLRRLRPERQRQPARVLLLPAEPFLVDAPASGRLPLIPRAVLAPLIRRFAGAGLRLDGGRPLDWSQPLSAAEEPAARRVLAAHVARERDALGAVAAAGLGGDMAGARRAVTALSTCLRHADRIAGWCADVPAGPILWIDDPLADLLAAQFTLAERAETGLGTLLLLLVARRMQDPSLLPKAFAAQVRASAALVAASGTVVGEIAPVLAADALAFLDRPTAPEALAGIDFFRVRHLLTCAELSGSRAAVAARLEHLLGRTATGALQAELAALLESGTPSVAAGEIERSLRELAALSRLDGLDSLSGALARIEADLIARLERTAAAGGRDMVYHLHLLELAAGSDRADEVRRRLRPRSPPAV</sequence>
<dbReference type="Proteomes" id="UP001596456">
    <property type="component" value="Unassembled WGS sequence"/>
</dbReference>
<proteinExistence type="predicted"/>
<keyword evidence="2" id="KW-1185">Reference proteome</keyword>
<name>A0ABW2L223_9PROT</name>
<organism evidence="1 2">
    <name type="scientific">Rhodocista pekingensis</name>
    <dbReference type="NCBI Taxonomy" id="201185"/>
    <lineage>
        <taxon>Bacteria</taxon>
        <taxon>Pseudomonadati</taxon>
        <taxon>Pseudomonadota</taxon>
        <taxon>Alphaproteobacteria</taxon>
        <taxon>Rhodospirillales</taxon>
        <taxon>Azospirillaceae</taxon>
        <taxon>Rhodocista</taxon>
    </lineage>
</organism>
<comment type="caution">
    <text evidence="1">The sequence shown here is derived from an EMBL/GenBank/DDBJ whole genome shotgun (WGS) entry which is preliminary data.</text>
</comment>
<protein>
    <submittedName>
        <fullName evidence="1">Uncharacterized protein</fullName>
    </submittedName>
</protein>
<evidence type="ECO:0000313" key="2">
    <source>
        <dbReference type="Proteomes" id="UP001596456"/>
    </source>
</evidence>
<accession>A0ABW2L223</accession>
<gene>
    <name evidence="1" type="ORF">ACFQPS_18740</name>
</gene>
<dbReference type="EMBL" id="JBHTCM010000028">
    <property type="protein sequence ID" value="MFC7335211.1"/>
    <property type="molecule type" value="Genomic_DNA"/>
</dbReference>
<reference evidence="2" key="1">
    <citation type="journal article" date="2019" name="Int. J. Syst. Evol. Microbiol.">
        <title>The Global Catalogue of Microorganisms (GCM) 10K type strain sequencing project: providing services to taxonomists for standard genome sequencing and annotation.</title>
        <authorList>
            <consortium name="The Broad Institute Genomics Platform"/>
            <consortium name="The Broad Institute Genome Sequencing Center for Infectious Disease"/>
            <person name="Wu L."/>
            <person name="Ma J."/>
        </authorList>
    </citation>
    <scope>NUCLEOTIDE SEQUENCE [LARGE SCALE GENOMIC DNA]</scope>
    <source>
        <strain evidence="2">CGMCC 1.16275</strain>
    </source>
</reference>
<evidence type="ECO:0000313" key="1">
    <source>
        <dbReference type="EMBL" id="MFC7335211.1"/>
    </source>
</evidence>
<dbReference type="RefSeq" id="WP_377360746.1">
    <property type="nucleotide sequence ID" value="NZ_JBHTCM010000028.1"/>
</dbReference>